<dbReference type="AlphaFoldDB" id="A0A8C9WHT6"/>
<accession>A0A8C9WHT6</accession>
<name>A0A8C9WHT6_SCLFO</name>
<evidence type="ECO:0000313" key="2">
    <source>
        <dbReference type="Ensembl" id="ENSSFOP00015075176.1"/>
    </source>
</evidence>
<evidence type="ECO:0000313" key="3">
    <source>
        <dbReference type="Proteomes" id="UP000694397"/>
    </source>
</evidence>
<dbReference type="InterPro" id="IPR052848">
    <property type="entry name" value="CHCH_domain-containing_protein"/>
</dbReference>
<dbReference type="Proteomes" id="UP000694397">
    <property type="component" value="Chromosome 8"/>
</dbReference>
<dbReference type="Pfam" id="PF16860">
    <property type="entry name" value="CX9C"/>
    <property type="match status" value="1"/>
</dbReference>
<dbReference type="PANTHER" id="PTHR47106:SF1">
    <property type="entry name" value="COILED-COIL-HELIX-COILED-COIL-HELIX DOMAIN-CONTAINING PROTEIN 5"/>
    <property type="match status" value="1"/>
</dbReference>
<dbReference type="Gene3D" id="1.10.287.2900">
    <property type="match status" value="2"/>
</dbReference>
<dbReference type="GO" id="GO:0045333">
    <property type="term" value="P:cellular respiration"/>
    <property type="evidence" value="ECO:0007669"/>
    <property type="project" value="TreeGrafter"/>
</dbReference>
<organism evidence="2 3">
    <name type="scientific">Scleropages formosus</name>
    <name type="common">Asian bonytongue</name>
    <name type="synonym">Osteoglossum formosum</name>
    <dbReference type="NCBI Taxonomy" id="113540"/>
    <lineage>
        <taxon>Eukaryota</taxon>
        <taxon>Metazoa</taxon>
        <taxon>Chordata</taxon>
        <taxon>Craniata</taxon>
        <taxon>Vertebrata</taxon>
        <taxon>Euteleostomi</taxon>
        <taxon>Actinopterygii</taxon>
        <taxon>Neopterygii</taxon>
        <taxon>Teleostei</taxon>
        <taxon>Osteoglossocephala</taxon>
        <taxon>Osteoglossomorpha</taxon>
        <taxon>Osteoglossiformes</taxon>
        <taxon>Osteoglossidae</taxon>
        <taxon>Scleropages</taxon>
    </lineage>
</organism>
<dbReference type="OrthoDB" id="2581252at2759"/>
<dbReference type="PANTHER" id="PTHR47106">
    <property type="entry name" value="COILED-COIL-HELIX-COILED-COIL-HELIX DOMAIN-CONTAINING PROTEIN 5"/>
    <property type="match status" value="1"/>
</dbReference>
<dbReference type="GO" id="GO:0005758">
    <property type="term" value="C:mitochondrial intermembrane space"/>
    <property type="evidence" value="ECO:0007669"/>
    <property type="project" value="TreeGrafter"/>
</dbReference>
<gene>
    <name evidence="2" type="primary">CHCHD5</name>
</gene>
<reference evidence="2" key="3">
    <citation type="submission" date="2025-09" db="UniProtKB">
        <authorList>
            <consortium name="Ensembl"/>
        </authorList>
    </citation>
    <scope>IDENTIFICATION</scope>
</reference>
<reference evidence="2 3" key="1">
    <citation type="submission" date="2019-04" db="EMBL/GenBank/DDBJ databases">
        <authorList>
            <consortium name="Wellcome Sanger Institute Data Sharing"/>
        </authorList>
    </citation>
    <scope>NUCLEOTIDE SEQUENCE [LARGE SCALE GENOMIC DNA]</scope>
</reference>
<sequence>MQVAMEITARSCGKEMEEYGACVASNPSSWQQQCQHLKAKVAECTSSLPVIQKIRSVCSVEFVEFERCLREHQASTDSCSAHVSRFLACAETVDLSASGKVGFLMVPASSSSSCESLLMWTHSSLHWDAAKPPFSPGLLTWETDTFL</sequence>
<feature type="domain" description="IMS import disulfide relay-system CHCH-CHCH-like Cx9C" evidence="1">
    <location>
        <begin position="5"/>
        <end position="47"/>
    </location>
</feature>
<reference evidence="2" key="2">
    <citation type="submission" date="2025-08" db="UniProtKB">
        <authorList>
            <consortium name="Ensembl"/>
        </authorList>
    </citation>
    <scope>IDENTIFICATION</scope>
</reference>
<dbReference type="InterPro" id="IPR031731">
    <property type="entry name" value="CX9C"/>
</dbReference>
<protein>
    <submittedName>
        <fullName evidence="2">Coiled-coil-helix-coiled-coil-helix domain containing 5</fullName>
    </submittedName>
</protein>
<proteinExistence type="predicted"/>
<keyword evidence="3" id="KW-1185">Reference proteome</keyword>
<dbReference type="Ensembl" id="ENSSFOT00015059229.1">
    <property type="protein sequence ID" value="ENSSFOP00015075176.1"/>
    <property type="gene ID" value="ENSSFOG00015023882.2"/>
</dbReference>
<dbReference type="GeneTree" id="ENSGT00390000007919"/>
<dbReference type="PROSITE" id="PS51808">
    <property type="entry name" value="CHCH"/>
    <property type="match status" value="1"/>
</dbReference>
<evidence type="ECO:0000259" key="1">
    <source>
        <dbReference type="Pfam" id="PF16860"/>
    </source>
</evidence>